<dbReference type="PANTHER" id="PTHR42208">
    <property type="entry name" value="HEAVY METAL TRANSPORTER-RELATED"/>
    <property type="match status" value="1"/>
</dbReference>
<feature type="transmembrane region" description="Helical" evidence="1">
    <location>
        <begin position="51"/>
        <end position="70"/>
    </location>
</feature>
<comment type="caution">
    <text evidence="3">The sequence shown here is derived from an EMBL/GenBank/DDBJ whole genome shotgun (WGS) entry which is preliminary data.</text>
</comment>
<feature type="transmembrane region" description="Helical" evidence="1">
    <location>
        <begin position="193"/>
        <end position="210"/>
    </location>
</feature>
<feature type="transmembrane region" description="Helical" evidence="1">
    <location>
        <begin position="76"/>
        <end position="95"/>
    </location>
</feature>
<accession>A0A494YCU9</accession>
<feature type="transmembrane region" description="Helical" evidence="1">
    <location>
        <begin position="160"/>
        <end position="181"/>
    </location>
</feature>
<feature type="transmembrane region" description="Helical" evidence="1">
    <location>
        <begin position="124"/>
        <end position="148"/>
    </location>
</feature>
<evidence type="ECO:0000313" key="3">
    <source>
        <dbReference type="EMBL" id="RKP58101.1"/>
    </source>
</evidence>
<dbReference type="PANTHER" id="PTHR42208:SF1">
    <property type="entry name" value="HEAVY METAL TRANSPORTER"/>
    <property type="match status" value="1"/>
</dbReference>
<dbReference type="Proteomes" id="UP000282076">
    <property type="component" value="Unassembled WGS sequence"/>
</dbReference>
<gene>
    <name evidence="3" type="ORF">D7Z26_00935</name>
</gene>
<feature type="domain" description="Urease accessory protein UreH-like transmembrane" evidence="2">
    <location>
        <begin position="9"/>
        <end position="206"/>
    </location>
</feature>
<protein>
    <submittedName>
        <fullName evidence="3">Sulfite exporter TauE/SafE family protein</fullName>
    </submittedName>
</protein>
<sequence>MTGDSIVVALLAGVVGAPHCIIMCGGIGSSIAMEAKSNALRPLLAYHLGRIVTYGLTGAIMGAAGSFLNVVAGHFVGFQALASMLGGAMILLWAFRKYSLPLHGIKLPGRNRLRMFADRIRSSFELTAIFLTGLMLGLLPCGLTYSMQMRAAASGSWLDGFFMLFLFGLATIPMLVIVALSAKGFNRKWRQRLRKAGFFVAVLMGVLSIMKGLSANDWIPSVHPWLW</sequence>
<keyword evidence="1" id="KW-0472">Membrane</keyword>
<dbReference type="AlphaFoldDB" id="A0A494YCU9"/>
<dbReference type="EMBL" id="RBZM01000001">
    <property type="protein sequence ID" value="RKP58101.1"/>
    <property type="molecule type" value="Genomic_DNA"/>
</dbReference>
<dbReference type="OrthoDB" id="9800141at2"/>
<keyword evidence="1" id="KW-1133">Transmembrane helix</keyword>
<feature type="transmembrane region" description="Helical" evidence="1">
    <location>
        <begin position="6"/>
        <end position="31"/>
    </location>
</feature>
<evidence type="ECO:0000259" key="2">
    <source>
        <dbReference type="Pfam" id="PF13386"/>
    </source>
</evidence>
<keyword evidence="4" id="KW-1185">Reference proteome</keyword>
<keyword evidence="1" id="KW-0812">Transmembrane</keyword>
<name>A0A494YCU9_9BACL</name>
<dbReference type="RefSeq" id="WP_120973884.1">
    <property type="nucleotide sequence ID" value="NZ_RBZM01000001.1"/>
</dbReference>
<evidence type="ECO:0000313" key="4">
    <source>
        <dbReference type="Proteomes" id="UP000282076"/>
    </source>
</evidence>
<organism evidence="3 4">
    <name type="scientific">Cohnella endophytica</name>
    <dbReference type="NCBI Taxonomy" id="2419778"/>
    <lineage>
        <taxon>Bacteria</taxon>
        <taxon>Bacillati</taxon>
        <taxon>Bacillota</taxon>
        <taxon>Bacilli</taxon>
        <taxon>Bacillales</taxon>
        <taxon>Paenibacillaceae</taxon>
        <taxon>Cohnella</taxon>
    </lineage>
</organism>
<dbReference type="InterPro" id="IPR039447">
    <property type="entry name" value="UreH-like_TM_dom"/>
</dbReference>
<evidence type="ECO:0000256" key="1">
    <source>
        <dbReference type="SAM" id="Phobius"/>
    </source>
</evidence>
<dbReference type="Pfam" id="PF13386">
    <property type="entry name" value="DsbD_2"/>
    <property type="match status" value="1"/>
</dbReference>
<proteinExistence type="predicted"/>
<reference evidence="3 4" key="1">
    <citation type="submission" date="2018-10" db="EMBL/GenBank/DDBJ databases">
        <title>Cohnella sp. M2MS4P-1, whole genome shotgun sequence.</title>
        <authorList>
            <person name="Tuo L."/>
        </authorList>
    </citation>
    <scope>NUCLEOTIDE SEQUENCE [LARGE SCALE GENOMIC DNA]</scope>
    <source>
        <strain evidence="3 4">M2MS4P-1</strain>
    </source>
</reference>